<protein>
    <submittedName>
        <fullName evidence="1">Uncharacterized protein</fullName>
    </submittedName>
</protein>
<dbReference type="EMBL" id="JH719942">
    <property type="protein sequence ID" value="EJF53269.1"/>
    <property type="molecule type" value="Genomic_DNA"/>
</dbReference>
<dbReference type="HOGENOM" id="CLU_2071484_0_0_10"/>
<accession>J0P0G6</accession>
<evidence type="ECO:0000313" key="1">
    <source>
        <dbReference type="EMBL" id="EJF53269.1"/>
    </source>
</evidence>
<proteinExistence type="predicted"/>
<gene>
    <name evidence="1" type="ORF">SapgrDRAFT_1558</name>
</gene>
<organism evidence="1 2">
    <name type="scientific">Saprospira grandis DSM 2844</name>
    <dbReference type="NCBI Taxonomy" id="694433"/>
    <lineage>
        <taxon>Bacteria</taxon>
        <taxon>Pseudomonadati</taxon>
        <taxon>Bacteroidota</taxon>
        <taxon>Saprospiria</taxon>
        <taxon>Saprospirales</taxon>
        <taxon>Saprospiraceae</taxon>
        <taxon>Saprospira</taxon>
    </lineage>
</organism>
<name>J0P0G6_9BACT</name>
<dbReference type="Proteomes" id="UP000005113">
    <property type="component" value="Unassembled WGS sequence"/>
</dbReference>
<evidence type="ECO:0000313" key="2">
    <source>
        <dbReference type="Proteomes" id="UP000005113"/>
    </source>
</evidence>
<reference evidence="2" key="1">
    <citation type="journal article" date="2012" name="Stand. Genomic Sci.">
        <title>Permanent draft genome sequence of the gliding predator Saprospira grandis strain Sa g1 (= HR1).</title>
        <authorList>
            <person name="Mavromatis K."/>
            <person name="Chertkov O."/>
            <person name="Lapidus A."/>
            <person name="Nolan M."/>
            <person name="Lucas S."/>
            <person name="Tice H."/>
            <person name="Del Rio T.G."/>
            <person name="Cheng J.F."/>
            <person name="Han C."/>
            <person name="Tapia R."/>
            <person name="Bruce D."/>
            <person name="Goodwin L.A."/>
            <person name="Pitluck S."/>
            <person name="Huntemann M."/>
            <person name="Liolios K."/>
            <person name="Pagani I."/>
            <person name="Ivanova N."/>
            <person name="Mikhailova N."/>
            <person name="Pati A."/>
            <person name="Chen A."/>
            <person name="Palaniappan K."/>
            <person name="Land M."/>
            <person name="Brambilla E.M."/>
            <person name="Rohde M."/>
            <person name="Spring S."/>
            <person name="Goker M."/>
            <person name="Detter J.C."/>
            <person name="Bristow J."/>
            <person name="Eisen J.A."/>
            <person name="Markowitz V."/>
            <person name="Hugenholtz P."/>
            <person name="Kyrpides N.C."/>
            <person name="Klenk H.P."/>
            <person name="Woyke T."/>
        </authorList>
    </citation>
    <scope>NUCLEOTIDE SEQUENCE [LARGE SCALE GENOMIC DNA]</scope>
    <source>
        <strain evidence="2">DSM 2844</strain>
    </source>
</reference>
<dbReference type="AlphaFoldDB" id="J0P0G6"/>
<sequence>MKNEKEQFTHFVWMGYYHEALALAKNWSLEKMMIAIVEHMEEDEMNKSDIIYYGYFVHLLISWPVEKHLAVHEAVSYLLYDEMNTIIEGTKMMAIHHLREALALAPGKEENKLRLKKLLANVT</sequence>